<dbReference type="KEGG" id="paun:MJA45_07040"/>
<proteinExistence type="predicted"/>
<accession>A0AA96LIT6</accession>
<keyword evidence="2" id="KW-1185">Reference proteome</keyword>
<sequence>MPIPQGNPVLSIGCSMTDAWLRPWTRRYNGRTRRAAGDEPGRCAKWTAARWAAFYWGL</sequence>
<dbReference type="Proteomes" id="UP001305702">
    <property type="component" value="Chromosome"/>
</dbReference>
<gene>
    <name evidence="1" type="ORF">MJA45_07040</name>
</gene>
<dbReference type="AlphaFoldDB" id="A0AA96LIT6"/>
<dbReference type="RefSeq" id="WP_315606560.1">
    <property type="nucleotide sequence ID" value="NZ_CP130318.1"/>
</dbReference>
<organism evidence="1 2">
    <name type="scientific">Paenibacillus aurantius</name>
    <dbReference type="NCBI Taxonomy" id="2918900"/>
    <lineage>
        <taxon>Bacteria</taxon>
        <taxon>Bacillati</taxon>
        <taxon>Bacillota</taxon>
        <taxon>Bacilli</taxon>
        <taxon>Bacillales</taxon>
        <taxon>Paenibacillaceae</taxon>
        <taxon>Paenibacillus</taxon>
    </lineage>
</organism>
<protein>
    <submittedName>
        <fullName evidence="1">Uncharacterized protein</fullName>
    </submittedName>
</protein>
<reference evidence="1 2" key="1">
    <citation type="submission" date="2022-02" db="EMBL/GenBank/DDBJ databases">
        <title>Paenibacillus sp. MBLB1776 Whole Genome Shotgun Sequencing.</title>
        <authorList>
            <person name="Hwang C.Y."/>
            <person name="Cho E.-S."/>
            <person name="Seo M.-J."/>
        </authorList>
    </citation>
    <scope>NUCLEOTIDE SEQUENCE [LARGE SCALE GENOMIC DNA]</scope>
    <source>
        <strain evidence="1 2">MBLB1776</strain>
    </source>
</reference>
<dbReference type="EMBL" id="CP130318">
    <property type="protein sequence ID" value="WNQ12781.1"/>
    <property type="molecule type" value="Genomic_DNA"/>
</dbReference>
<name>A0AA96LIT6_9BACL</name>
<evidence type="ECO:0000313" key="1">
    <source>
        <dbReference type="EMBL" id="WNQ12781.1"/>
    </source>
</evidence>
<evidence type="ECO:0000313" key="2">
    <source>
        <dbReference type="Proteomes" id="UP001305702"/>
    </source>
</evidence>